<dbReference type="SUPFAM" id="SSF52540">
    <property type="entry name" value="P-loop containing nucleoside triphosphate hydrolases"/>
    <property type="match status" value="2"/>
</dbReference>
<dbReference type="InterPro" id="IPR049730">
    <property type="entry name" value="SNF2/RAD54-like_C"/>
</dbReference>
<dbReference type="SMART" id="SM00490">
    <property type="entry name" value="HELICc"/>
    <property type="match status" value="1"/>
</dbReference>
<evidence type="ECO:0000256" key="12">
    <source>
        <dbReference type="SAM" id="Coils"/>
    </source>
</evidence>
<protein>
    <submittedName>
        <fullName evidence="17">LANO_0F01596g1_1</fullName>
    </submittedName>
</protein>
<dbReference type="Proteomes" id="UP000189911">
    <property type="component" value="Chromosome F"/>
</dbReference>
<dbReference type="PROSITE" id="PS51194">
    <property type="entry name" value="HELICASE_CTER"/>
    <property type="match status" value="1"/>
</dbReference>
<evidence type="ECO:0000256" key="13">
    <source>
        <dbReference type="SAM" id="MobiDB-lite"/>
    </source>
</evidence>
<dbReference type="SUPFAM" id="SSF101224">
    <property type="entry name" value="HAND domain of the nucleosome remodeling ATPase ISWI"/>
    <property type="match status" value="1"/>
</dbReference>
<keyword evidence="9" id="KW-0805">Transcription regulation</keyword>
<keyword evidence="3" id="KW-0677">Repeat</keyword>
<dbReference type="AlphaFoldDB" id="A0A1G4K698"/>
<dbReference type="PANTHER" id="PTHR45623">
    <property type="entry name" value="CHROMODOMAIN-HELICASE-DNA-BINDING PROTEIN 3-RELATED-RELATED"/>
    <property type="match status" value="1"/>
</dbReference>
<evidence type="ECO:0000256" key="1">
    <source>
        <dbReference type="ARBA" id="ARBA00004123"/>
    </source>
</evidence>
<keyword evidence="7" id="KW-0067">ATP-binding</keyword>
<dbReference type="Gene3D" id="3.40.50.300">
    <property type="entry name" value="P-loop containing nucleotide triphosphate hydrolases"/>
    <property type="match status" value="1"/>
</dbReference>
<feature type="region of interest" description="Disordered" evidence="13">
    <location>
        <begin position="721"/>
        <end position="748"/>
    </location>
</feature>
<evidence type="ECO:0000256" key="3">
    <source>
        <dbReference type="ARBA" id="ARBA00022737"/>
    </source>
</evidence>
<dbReference type="SUPFAM" id="SSF46689">
    <property type="entry name" value="Homeodomain-like"/>
    <property type="match status" value="2"/>
</dbReference>
<dbReference type="GO" id="GO:0034728">
    <property type="term" value="P:nucleosome organization"/>
    <property type="evidence" value="ECO:0007669"/>
    <property type="project" value="TreeGrafter"/>
</dbReference>
<feature type="compositionally biased region" description="Basic and acidic residues" evidence="13">
    <location>
        <begin position="1098"/>
        <end position="1118"/>
    </location>
</feature>
<evidence type="ECO:0000256" key="4">
    <source>
        <dbReference type="ARBA" id="ARBA00022741"/>
    </source>
</evidence>
<dbReference type="PROSITE" id="PS51192">
    <property type="entry name" value="HELICASE_ATP_BIND_1"/>
    <property type="match status" value="1"/>
</dbReference>
<sequence length="1118" mass="129131">MDDQEYLEKLKPFQEGIPAWNLEANKKQYLLKDQKKHDFDLEGTIKRFQHLLNLSGLFRHFIERKAARDAKFQKVLHILDNPDHTKSKSSAHKDKRRRKTETEEDAELLRDEEDEVDGEIDYQFRESPPFVNGSLRPYQILGVNWLVSLHKNGLAGILADEMGLGKTLQTIAFLGYLRYVEKTNGPFVVIAPKSTLNNWLREINRWTPEVRAFILQGDKEERAKLVSGKLLACDFDIVVASYEIIIREKSAFKKIDWQYIIIDEAHRIKNEESLLSQVLREFSSRNRLLITGTPLQNNLHELWALLNFLLPDVFSDSQAFDDWFSSESTEEDKDTIVKQLHTVLQPFLLRRLKNEVETSLLPKQELNLYIGMSTMQKKWYKQILEKDLDAVNGANGTKESKTRLLNIMMQLRKCCNHPYLFDGAEPGPPYTTDEHLVYNSAKLKVLDKLLKKYKEEGSRVLIFSQMSRVLDILEDYCYFREYEYCRIDGSTAHEDRIEAIDEYNAPDSKKFVFLLTTRAGGLGINLTTADIVVLYDSDWNPQADLQAMDRAHRIGQKKQVKVFRLVTDNSVEEKILERATQKLRLDQLVIQQSRGAANNKDLKKGDSKDALLTMIQHGAADVFNSNSEVSSSKGTPQPNSSGDVDGDFDLDGLLAKSEDKTQSLNSKYEALGLDDLQKFNQDSAYEWNGQDFKKKVNKDIISPTLINPTKRERKENYNIDGYYKDKLNPGRSTTPAQPRMPRPQPFNSHQLLSPQLKVLYEKERMWNTKKNNYIPTMDDVKATYGEIADEEEKQKKLNMLLLAVSNAQPLSEEELKQKADLESEGFTNWNKNDFRKFIASCGKYGRNSIKAIALDFAPHKTEQEIREYAKAFWANIQRVEDYERYVKNIEAEEERIRRTKLQQESLRRKIAQCSNPLFDLTLRYPPSNSNKRVFSEEEDRFLLLMLFKYGIDRENVYELIRDEIRNCPLFEMDFFFQSRTPIELNRRTITLLQCLEKEFNSGVVLDEEMKQRLAKEDEYARVAAEEEKKKEEEEKEEEKEEKEEEEEDAPKLEVTETAESEINGHEINVTNGANGTNGTNGANSAKGANGSNDIDGVSVKRDAETPESEPVAKKAKAE</sequence>
<evidence type="ECO:0000256" key="8">
    <source>
        <dbReference type="ARBA" id="ARBA00022853"/>
    </source>
</evidence>
<dbReference type="InterPro" id="IPR027417">
    <property type="entry name" value="P-loop_NTPase"/>
</dbReference>
<dbReference type="Pfam" id="PF09110">
    <property type="entry name" value="HAND"/>
    <property type="match status" value="1"/>
</dbReference>
<evidence type="ECO:0000256" key="11">
    <source>
        <dbReference type="ARBA" id="ARBA00023242"/>
    </source>
</evidence>
<dbReference type="FunFam" id="3.40.50.10810:FF:000002">
    <property type="entry name" value="ISWI chromatin-remodeling complex ATPase CHR11 isoform A"/>
    <property type="match status" value="1"/>
</dbReference>
<dbReference type="GO" id="GO:0003677">
    <property type="term" value="F:DNA binding"/>
    <property type="evidence" value="ECO:0007669"/>
    <property type="project" value="InterPro"/>
</dbReference>
<keyword evidence="5" id="KW-0378">Hydrolase</keyword>
<dbReference type="InterPro" id="IPR001005">
    <property type="entry name" value="SANT/Myb"/>
</dbReference>
<dbReference type="EMBL" id="LT598452">
    <property type="protein sequence ID" value="SCU99363.1"/>
    <property type="molecule type" value="Genomic_DNA"/>
</dbReference>
<dbReference type="GO" id="GO:0000785">
    <property type="term" value="C:chromatin"/>
    <property type="evidence" value="ECO:0007669"/>
    <property type="project" value="TreeGrafter"/>
</dbReference>
<dbReference type="InterPro" id="IPR000330">
    <property type="entry name" value="SNF2_N"/>
</dbReference>
<dbReference type="OrthoDB" id="5857104at2759"/>
<feature type="region of interest" description="Disordered" evidence="13">
    <location>
        <begin position="624"/>
        <end position="651"/>
    </location>
</feature>
<feature type="compositionally biased region" description="Low complexity" evidence="13">
    <location>
        <begin position="1070"/>
        <end position="1092"/>
    </location>
</feature>
<dbReference type="InterPro" id="IPR038718">
    <property type="entry name" value="SNF2-like_sf"/>
</dbReference>
<dbReference type="GO" id="GO:0031491">
    <property type="term" value="F:nucleosome binding"/>
    <property type="evidence" value="ECO:0007669"/>
    <property type="project" value="InterPro"/>
</dbReference>
<dbReference type="PROSITE" id="PS51293">
    <property type="entry name" value="SANT"/>
    <property type="match status" value="1"/>
</dbReference>
<dbReference type="Gene3D" id="1.20.5.1190">
    <property type="entry name" value="iswi atpase"/>
    <property type="match status" value="1"/>
</dbReference>
<feature type="coiled-coil region" evidence="12">
    <location>
        <begin position="879"/>
        <end position="909"/>
    </location>
</feature>
<proteinExistence type="inferred from homology"/>
<dbReference type="InterPro" id="IPR044754">
    <property type="entry name" value="Isw1/2_DEXHc"/>
</dbReference>
<dbReference type="InterPro" id="IPR015195">
    <property type="entry name" value="SLIDE"/>
</dbReference>
<keyword evidence="12" id="KW-0175">Coiled coil</keyword>
<keyword evidence="11" id="KW-0539">Nucleus</keyword>
<dbReference type="Gene3D" id="1.10.1040.30">
    <property type="entry name" value="ISWI, HAND domain"/>
    <property type="match status" value="1"/>
</dbReference>
<dbReference type="GO" id="GO:0005634">
    <property type="term" value="C:nucleus"/>
    <property type="evidence" value="ECO:0007669"/>
    <property type="project" value="UniProtKB-SubCell"/>
</dbReference>
<keyword evidence="4" id="KW-0547">Nucleotide-binding</keyword>
<dbReference type="SMART" id="SM00487">
    <property type="entry name" value="DEXDc"/>
    <property type="match status" value="1"/>
</dbReference>
<dbReference type="CDD" id="cd18793">
    <property type="entry name" value="SF2_C_SNF"/>
    <property type="match status" value="1"/>
</dbReference>
<comment type="subcellular location">
    <subcellularLocation>
        <location evidence="1">Nucleus</location>
    </subcellularLocation>
</comment>
<evidence type="ECO:0000259" key="16">
    <source>
        <dbReference type="PROSITE" id="PS51293"/>
    </source>
</evidence>
<dbReference type="FunFam" id="3.40.50.300:FF:000082">
    <property type="entry name" value="ISWI chromatin remodeling complex ATPase ISW1"/>
    <property type="match status" value="1"/>
</dbReference>
<feature type="compositionally biased region" description="Polar residues" evidence="13">
    <location>
        <begin position="624"/>
        <end position="641"/>
    </location>
</feature>
<evidence type="ECO:0000313" key="17">
    <source>
        <dbReference type="EMBL" id="SCU99363.1"/>
    </source>
</evidence>
<dbReference type="PANTHER" id="PTHR45623:SF49">
    <property type="entry name" value="SWI_SNF-RELATED MATRIX-ASSOCIATED ACTIN-DEPENDENT REGULATOR OF CHROMATIN SUBFAMILY A MEMBER 5"/>
    <property type="match status" value="1"/>
</dbReference>
<feature type="domain" description="Helicase C-terminal" evidence="15">
    <location>
        <begin position="445"/>
        <end position="596"/>
    </location>
</feature>
<feature type="compositionally biased region" description="Acidic residues" evidence="13">
    <location>
        <begin position="1033"/>
        <end position="1048"/>
    </location>
</feature>
<dbReference type="GO" id="GO:0004386">
    <property type="term" value="F:helicase activity"/>
    <property type="evidence" value="ECO:0007669"/>
    <property type="project" value="UniProtKB-KW"/>
</dbReference>
<dbReference type="InterPro" id="IPR009057">
    <property type="entry name" value="Homeodomain-like_sf"/>
</dbReference>
<gene>
    <name evidence="17" type="ORF">LANO_0F01596G</name>
</gene>
<accession>A0A1G4K698</accession>
<keyword evidence="10" id="KW-0804">Transcription</keyword>
<dbReference type="Pfam" id="PF00176">
    <property type="entry name" value="SNF2-rel_dom"/>
    <property type="match status" value="1"/>
</dbReference>
<name>A0A1G4K698_9SACH</name>
<dbReference type="GO" id="GO:0016887">
    <property type="term" value="F:ATP hydrolysis activity"/>
    <property type="evidence" value="ECO:0007669"/>
    <property type="project" value="TreeGrafter"/>
</dbReference>
<feature type="compositionally biased region" description="Basic residues" evidence="13">
    <location>
        <begin position="87"/>
        <end position="99"/>
    </location>
</feature>
<keyword evidence="6" id="KW-0347">Helicase</keyword>
<evidence type="ECO:0000256" key="10">
    <source>
        <dbReference type="ARBA" id="ARBA00023163"/>
    </source>
</evidence>
<reference evidence="18" key="1">
    <citation type="submission" date="2016-03" db="EMBL/GenBank/DDBJ databases">
        <authorList>
            <person name="Devillers Hugo."/>
        </authorList>
    </citation>
    <scope>NUCLEOTIDE SEQUENCE [LARGE SCALE GENOMIC DNA]</scope>
</reference>
<evidence type="ECO:0000256" key="2">
    <source>
        <dbReference type="ARBA" id="ARBA00009687"/>
    </source>
</evidence>
<feature type="domain" description="SANT" evidence="16">
    <location>
        <begin position="824"/>
        <end position="877"/>
    </location>
</feature>
<dbReference type="InterPro" id="IPR015194">
    <property type="entry name" value="ISWI_HAND-dom"/>
</dbReference>
<evidence type="ECO:0000259" key="14">
    <source>
        <dbReference type="PROSITE" id="PS51192"/>
    </source>
</evidence>
<dbReference type="Gene3D" id="1.10.10.60">
    <property type="entry name" value="Homeodomain-like"/>
    <property type="match status" value="2"/>
</dbReference>
<dbReference type="SMART" id="SM00717">
    <property type="entry name" value="SANT"/>
    <property type="match status" value="2"/>
</dbReference>
<evidence type="ECO:0000259" key="15">
    <source>
        <dbReference type="PROSITE" id="PS51194"/>
    </source>
</evidence>
<dbReference type="Pfam" id="PF09111">
    <property type="entry name" value="SLIDE"/>
    <property type="match status" value="1"/>
</dbReference>
<dbReference type="FunFam" id="1.10.10.60:FF:000234">
    <property type="entry name" value="ISWI chromatin-remodeling complex ATPase ISW2"/>
    <property type="match status" value="1"/>
</dbReference>
<evidence type="ECO:0000256" key="5">
    <source>
        <dbReference type="ARBA" id="ARBA00022801"/>
    </source>
</evidence>
<keyword evidence="8" id="KW-0156">Chromatin regulator</keyword>
<dbReference type="CDD" id="cd17997">
    <property type="entry name" value="DEXHc_SMARCA1_SMARCA5"/>
    <property type="match status" value="1"/>
</dbReference>
<dbReference type="Pfam" id="PF00271">
    <property type="entry name" value="Helicase_C"/>
    <property type="match status" value="1"/>
</dbReference>
<feature type="domain" description="Helicase ATP-binding" evidence="14">
    <location>
        <begin position="147"/>
        <end position="312"/>
    </location>
</feature>
<dbReference type="InterPro" id="IPR017884">
    <property type="entry name" value="SANT_dom"/>
</dbReference>
<organism evidence="17 18">
    <name type="scientific">Lachancea nothofagi CBS 11611</name>
    <dbReference type="NCBI Taxonomy" id="1266666"/>
    <lineage>
        <taxon>Eukaryota</taxon>
        <taxon>Fungi</taxon>
        <taxon>Dikarya</taxon>
        <taxon>Ascomycota</taxon>
        <taxon>Saccharomycotina</taxon>
        <taxon>Saccharomycetes</taxon>
        <taxon>Saccharomycetales</taxon>
        <taxon>Saccharomycetaceae</taxon>
        <taxon>Lachancea</taxon>
    </lineage>
</organism>
<dbReference type="GO" id="GO:0045944">
    <property type="term" value="P:positive regulation of transcription by RNA polymerase II"/>
    <property type="evidence" value="ECO:0007669"/>
    <property type="project" value="UniProtKB-ARBA"/>
</dbReference>
<evidence type="ECO:0000256" key="6">
    <source>
        <dbReference type="ARBA" id="ARBA00022806"/>
    </source>
</evidence>
<dbReference type="GO" id="GO:0005524">
    <property type="term" value="F:ATP binding"/>
    <property type="evidence" value="ECO:0007669"/>
    <property type="project" value="UniProtKB-KW"/>
</dbReference>
<feature type="region of interest" description="Disordered" evidence="13">
    <location>
        <begin position="83"/>
        <end position="108"/>
    </location>
</feature>
<dbReference type="GO" id="GO:0140658">
    <property type="term" value="F:ATP-dependent chromatin remodeler activity"/>
    <property type="evidence" value="ECO:0007669"/>
    <property type="project" value="TreeGrafter"/>
</dbReference>
<dbReference type="GO" id="GO:0006369">
    <property type="term" value="P:termination of RNA polymerase II transcription"/>
    <property type="evidence" value="ECO:0007669"/>
    <property type="project" value="UniProtKB-ARBA"/>
</dbReference>
<comment type="similarity">
    <text evidence="2">Belongs to the SNF2/RAD54 helicase family. ISWI subfamily.</text>
</comment>
<evidence type="ECO:0000313" key="18">
    <source>
        <dbReference type="Proteomes" id="UP000189911"/>
    </source>
</evidence>
<dbReference type="CDD" id="cd00167">
    <property type="entry name" value="SANT"/>
    <property type="match status" value="1"/>
</dbReference>
<dbReference type="InterPro" id="IPR014001">
    <property type="entry name" value="Helicase_ATP-bd"/>
</dbReference>
<feature type="region of interest" description="Disordered" evidence="13">
    <location>
        <begin position="1024"/>
        <end position="1118"/>
    </location>
</feature>
<dbReference type="InterPro" id="IPR001650">
    <property type="entry name" value="Helicase_C-like"/>
</dbReference>
<dbReference type="GO" id="GO:0042393">
    <property type="term" value="F:histone binding"/>
    <property type="evidence" value="ECO:0007669"/>
    <property type="project" value="TreeGrafter"/>
</dbReference>
<dbReference type="InterPro" id="IPR036306">
    <property type="entry name" value="ISWI_HAND-dom_sf"/>
</dbReference>
<dbReference type="Gene3D" id="3.40.50.10810">
    <property type="entry name" value="Tandem AAA-ATPase domain"/>
    <property type="match status" value="1"/>
</dbReference>
<evidence type="ECO:0000256" key="9">
    <source>
        <dbReference type="ARBA" id="ARBA00023015"/>
    </source>
</evidence>
<keyword evidence="18" id="KW-1185">Reference proteome</keyword>
<evidence type="ECO:0000256" key="7">
    <source>
        <dbReference type="ARBA" id="ARBA00022840"/>
    </source>
</evidence>